<accession>A0A0B6ZL27</accession>
<dbReference type="InterPro" id="IPR036291">
    <property type="entry name" value="NAD(P)-bd_dom_sf"/>
</dbReference>
<dbReference type="GO" id="GO:0004303">
    <property type="term" value="F:estradiol 17-beta-dehydrogenase [NAD(P)+] activity"/>
    <property type="evidence" value="ECO:0007669"/>
    <property type="project" value="TreeGrafter"/>
</dbReference>
<reference evidence="2" key="1">
    <citation type="submission" date="2014-12" db="EMBL/GenBank/DDBJ databases">
        <title>Insight into the proteome of Arion vulgaris.</title>
        <authorList>
            <person name="Aradska J."/>
            <person name="Bulat T."/>
            <person name="Smidak R."/>
            <person name="Sarate P."/>
            <person name="Gangsoo J."/>
            <person name="Sialana F."/>
            <person name="Bilban M."/>
            <person name="Lubec G."/>
        </authorList>
    </citation>
    <scope>NUCLEOTIDE SEQUENCE</scope>
    <source>
        <tissue evidence="2">Skin</tissue>
    </source>
</reference>
<dbReference type="InterPro" id="IPR020904">
    <property type="entry name" value="Sc_DH/Rdtase_CS"/>
</dbReference>
<protein>
    <recommendedName>
        <fullName evidence="3">17-beta-hydroxysteroid dehydrogenase 14</fullName>
    </recommendedName>
</protein>
<dbReference type="AlphaFoldDB" id="A0A0B6ZL27"/>
<dbReference type="EMBL" id="HACG01021681">
    <property type="protein sequence ID" value="CEK68546.1"/>
    <property type="molecule type" value="Transcribed_RNA"/>
</dbReference>
<dbReference type="PRINTS" id="PR00080">
    <property type="entry name" value="SDRFAMILY"/>
</dbReference>
<dbReference type="PROSITE" id="PS00061">
    <property type="entry name" value="ADH_SHORT"/>
    <property type="match status" value="1"/>
</dbReference>
<dbReference type="FunFam" id="3.40.50.720:FF:000084">
    <property type="entry name" value="Short-chain dehydrogenase reductase"/>
    <property type="match status" value="1"/>
</dbReference>
<gene>
    <name evidence="2" type="primary">ORF66685</name>
</gene>
<dbReference type="Gene3D" id="3.40.50.720">
    <property type="entry name" value="NAD(P)-binding Rossmann-like Domain"/>
    <property type="match status" value="1"/>
</dbReference>
<dbReference type="SUPFAM" id="SSF51735">
    <property type="entry name" value="NAD(P)-binding Rossmann-fold domains"/>
    <property type="match status" value="1"/>
</dbReference>
<proteinExistence type="predicted"/>
<evidence type="ECO:0000313" key="2">
    <source>
        <dbReference type="EMBL" id="CEK68546.1"/>
    </source>
</evidence>
<dbReference type="Pfam" id="PF13561">
    <property type="entry name" value="adh_short_C2"/>
    <property type="match status" value="1"/>
</dbReference>
<organism evidence="2">
    <name type="scientific">Arion vulgaris</name>
    <dbReference type="NCBI Taxonomy" id="1028688"/>
    <lineage>
        <taxon>Eukaryota</taxon>
        <taxon>Metazoa</taxon>
        <taxon>Spiralia</taxon>
        <taxon>Lophotrochozoa</taxon>
        <taxon>Mollusca</taxon>
        <taxon>Gastropoda</taxon>
        <taxon>Heterobranchia</taxon>
        <taxon>Euthyneura</taxon>
        <taxon>Panpulmonata</taxon>
        <taxon>Eupulmonata</taxon>
        <taxon>Stylommatophora</taxon>
        <taxon>Helicina</taxon>
        <taxon>Arionoidea</taxon>
        <taxon>Arionidae</taxon>
        <taxon>Arion</taxon>
    </lineage>
</organism>
<dbReference type="GO" id="GO:0005829">
    <property type="term" value="C:cytosol"/>
    <property type="evidence" value="ECO:0007669"/>
    <property type="project" value="TreeGrafter"/>
</dbReference>
<keyword evidence="1" id="KW-0560">Oxidoreductase</keyword>
<evidence type="ECO:0008006" key="3">
    <source>
        <dbReference type="Google" id="ProtNLM"/>
    </source>
</evidence>
<evidence type="ECO:0000256" key="1">
    <source>
        <dbReference type="ARBA" id="ARBA00023002"/>
    </source>
</evidence>
<dbReference type="GO" id="GO:0006706">
    <property type="term" value="P:steroid catabolic process"/>
    <property type="evidence" value="ECO:0007669"/>
    <property type="project" value="TreeGrafter"/>
</dbReference>
<dbReference type="PANTHER" id="PTHR43658:SF8">
    <property type="entry name" value="17-BETA-HYDROXYSTEROID DEHYDROGENASE 14-RELATED"/>
    <property type="match status" value="1"/>
</dbReference>
<name>A0A0B6ZL27_9EUPU</name>
<dbReference type="PRINTS" id="PR00081">
    <property type="entry name" value="GDHRDH"/>
</dbReference>
<dbReference type="InterPro" id="IPR002347">
    <property type="entry name" value="SDR_fam"/>
</dbReference>
<dbReference type="PANTHER" id="PTHR43658">
    <property type="entry name" value="SHORT-CHAIN DEHYDROGENASE/REDUCTASE"/>
    <property type="match status" value="1"/>
</dbReference>
<sequence length="269" mass="29058">MARVAEALRYKDRVTIVTGGASGIGLGIVKVFVQHGAKVVFCDINENAGREIERTLNAEGEFKFQLCDISNEDQVKNLIENTVQTYGKLDCLINAAGVHPPHKPIDDFSVQDFRALNEINILGPFITSKYALPHLRKTQGNIINNCSLVAYIGQPGAVIYTSSKGAGVSMTKALAIDEAKYNVRVNSFSPGNIFTPLWESFALASDDYDKTIKVGKDSQLLGRFGTPEECGLVCLFLAADATFCTGININVSGGAELDYGNKNKVDPSS</sequence>